<gene>
    <name evidence="8" type="ORF">WJX73_010110</name>
</gene>
<dbReference type="EMBL" id="JALJOQ010000194">
    <property type="protein sequence ID" value="KAK9790350.1"/>
    <property type="molecule type" value="Genomic_DNA"/>
</dbReference>
<dbReference type="SMART" id="SM01150">
    <property type="entry name" value="DUF1338"/>
    <property type="match status" value="1"/>
</dbReference>
<keyword evidence="9" id="KW-1185">Reference proteome</keyword>
<evidence type="ECO:0000256" key="4">
    <source>
        <dbReference type="ARBA" id="ARBA00023004"/>
    </source>
</evidence>
<evidence type="ECO:0000256" key="5">
    <source>
        <dbReference type="ARBA" id="ARBA00035013"/>
    </source>
</evidence>
<evidence type="ECO:0000256" key="3">
    <source>
        <dbReference type="ARBA" id="ARBA00023002"/>
    </source>
</evidence>
<evidence type="ECO:0000256" key="7">
    <source>
        <dbReference type="ARBA" id="ARBA00035045"/>
    </source>
</evidence>
<reference evidence="8 9" key="1">
    <citation type="journal article" date="2024" name="Nat. Commun.">
        <title>Phylogenomics reveals the evolutionary origins of lichenization in chlorophyte algae.</title>
        <authorList>
            <person name="Puginier C."/>
            <person name="Libourel C."/>
            <person name="Otte J."/>
            <person name="Skaloud P."/>
            <person name="Haon M."/>
            <person name="Grisel S."/>
            <person name="Petersen M."/>
            <person name="Berrin J.G."/>
            <person name="Delaux P.M."/>
            <person name="Dal Grande F."/>
            <person name="Keller J."/>
        </authorList>
    </citation>
    <scope>NUCLEOTIDE SEQUENCE [LARGE SCALE GENOMIC DNA]</scope>
    <source>
        <strain evidence="8 9">SAG 2036</strain>
    </source>
</reference>
<dbReference type="PANTHER" id="PTHR31136:SF5">
    <property type="entry name" value="2-OXOADIPATE DIOXYGENASE_DECARBOXYLASE, CHLOROPLASTIC"/>
    <property type="match status" value="1"/>
</dbReference>
<keyword evidence="2" id="KW-0223">Dioxygenase</keyword>
<comment type="caution">
    <text evidence="8">The sequence shown here is derived from an EMBL/GenBank/DDBJ whole genome shotgun (WGS) entry which is preliminary data.</text>
</comment>
<evidence type="ECO:0000313" key="9">
    <source>
        <dbReference type="Proteomes" id="UP001465755"/>
    </source>
</evidence>
<evidence type="ECO:0000256" key="2">
    <source>
        <dbReference type="ARBA" id="ARBA00022964"/>
    </source>
</evidence>
<dbReference type="CDD" id="cd16350">
    <property type="entry name" value="VOC_like"/>
    <property type="match status" value="1"/>
</dbReference>
<dbReference type="Gene3D" id="3.10.180.50">
    <property type="match status" value="2"/>
</dbReference>
<evidence type="ECO:0000256" key="6">
    <source>
        <dbReference type="ARBA" id="ARBA00035023"/>
    </source>
</evidence>
<sequence>MRSVNNSNYLATTFMQSAVNSASGARTAAASRTLQGWCNCSAVVHRGASEQAARPAACPCARQSNLLAAQQDVRQPGRGRAVISCGLAQAADSTASKACKGGPLLDRFVSLLLDRYWASTPTAVSAMGLLQALDRSESSPLYFDHIAFRSFGVEGFGIKSIATIFVEFGFQQRDELQFPGKKLRALWFAPPHDRPDLPRIFISEIKVEELSEAAQRVIRKYTQEAGSGKYAPLCAVGSVLPWSNPTLADFELLAKESEYAAWTLINGYALNHATVAVHRMRGLSDGIAGLVEDLRQQGFDLNEEGGTLKVSPDNLLVQAATQADQVDFTFRDGEQGTVPGSYIEFAQRKRLPQYNELPDAQVSDAHLRDGFEASNADKIFHSTNMRAEAVPAAR</sequence>
<name>A0AAW1NQF7_9CHLO</name>
<comment type="similarity">
    <text evidence="5">Belongs to the 2-oxoadipate dioxygenase/decarboxylase family.</text>
</comment>
<evidence type="ECO:0000313" key="8">
    <source>
        <dbReference type="EMBL" id="KAK9790350.1"/>
    </source>
</evidence>
<dbReference type="Pfam" id="PF07063">
    <property type="entry name" value="HGLS"/>
    <property type="match status" value="1"/>
</dbReference>
<keyword evidence="3" id="KW-0560">Oxidoreductase</keyword>
<dbReference type="EC" id="1.13.11.93" evidence="6"/>
<dbReference type="AlphaFoldDB" id="A0AAW1NQF7"/>
<keyword evidence="4" id="KW-0408">Iron</keyword>
<evidence type="ECO:0000256" key="1">
    <source>
        <dbReference type="ARBA" id="ARBA00001954"/>
    </source>
</evidence>
<dbReference type="PANTHER" id="PTHR31136">
    <property type="entry name" value="DUF1338 DOMAIN-CONTAINING PROTEIN"/>
    <property type="match status" value="1"/>
</dbReference>
<protein>
    <recommendedName>
        <fullName evidence="6">2-oxoadipate dioxygenase/decarboxylase</fullName>
        <ecNumber evidence="6">1.13.11.93</ecNumber>
    </recommendedName>
    <alternativeName>
        <fullName evidence="7">2-hydroxyglutarate synthase</fullName>
    </alternativeName>
</protein>
<dbReference type="InterPro" id="IPR009770">
    <property type="entry name" value="HGLS"/>
</dbReference>
<proteinExistence type="inferred from homology"/>
<organism evidence="8 9">
    <name type="scientific">Symbiochloris irregularis</name>
    <dbReference type="NCBI Taxonomy" id="706552"/>
    <lineage>
        <taxon>Eukaryota</taxon>
        <taxon>Viridiplantae</taxon>
        <taxon>Chlorophyta</taxon>
        <taxon>core chlorophytes</taxon>
        <taxon>Trebouxiophyceae</taxon>
        <taxon>Trebouxiales</taxon>
        <taxon>Trebouxiaceae</taxon>
        <taxon>Symbiochloris</taxon>
    </lineage>
</organism>
<accession>A0AAW1NQF7</accession>
<dbReference type="GO" id="GO:0051213">
    <property type="term" value="F:dioxygenase activity"/>
    <property type="evidence" value="ECO:0007669"/>
    <property type="project" value="UniProtKB-KW"/>
</dbReference>
<comment type="cofactor">
    <cofactor evidence="1">
        <name>Fe(2+)</name>
        <dbReference type="ChEBI" id="CHEBI:29033"/>
    </cofactor>
</comment>
<dbReference type="Proteomes" id="UP001465755">
    <property type="component" value="Unassembled WGS sequence"/>
</dbReference>